<dbReference type="CDD" id="cd06410">
    <property type="entry name" value="PB1_UP2"/>
    <property type="match status" value="1"/>
</dbReference>
<evidence type="ECO:0000313" key="4">
    <source>
        <dbReference type="EMBL" id="KAK6942424.1"/>
    </source>
</evidence>
<evidence type="ECO:0000313" key="5">
    <source>
        <dbReference type="Proteomes" id="UP001370490"/>
    </source>
</evidence>
<dbReference type="GO" id="GO:0005524">
    <property type="term" value="F:ATP binding"/>
    <property type="evidence" value="ECO:0007669"/>
    <property type="project" value="UniProtKB-UniRule"/>
</dbReference>
<feature type="compositionally biased region" description="Polar residues" evidence="2">
    <location>
        <begin position="686"/>
        <end position="702"/>
    </location>
</feature>
<dbReference type="GO" id="GO:0004672">
    <property type="term" value="F:protein kinase activity"/>
    <property type="evidence" value="ECO:0007669"/>
    <property type="project" value="InterPro"/>
</dbReference>
<dbReference type="Pfam" id="PF00069">
    <property type="entry name" value="Pkinase"/>
    <property type="match status" value="1"/>
</dbReference>
<dbReference type="Pfam" id="PF07714">
    <property type="entry name" value="PK_Tyr_Ser-Thr"/>
    <property type="match status" value="1"/>
</dbReference>
<dbReference type="InterPro" id="IPR050167">
    <property type="entry name" value="Ser_Thr_protein_kinase"/>
</dbReference>
<dbReference type="Gene3D" id="3.30.200.20">
    <property type="entry name" value="Phosphorylase Kinase, domain 1"/>
    <property type="match status" value="1"/>
</dbReference>
<keyword evidence="4" id="KW-0418">Kinase</keyword>
<dbReference type="InterPro" id="IPR001245">
    <property type="entry name" value="Ser-Thr/Tyr_kinase_cat_dom"/>
</dbReference>
<dbReference type="SUPFAM" id="SSF56112">
    <property type="entry name" value="Protein kinase-like (PK-like)"/>
    <property type="match status" value="1"/>
</dbReference>
<dbReference type="EMBL" id="JBAMMX010000004">
    <property type="protein sequence ID" value="KAK6942424.1"/>
    <property type="molecule type" value="Genomic_DNA"/>
</dbReference>
<gene>
    <name evidence="4" type="ORF">RJ641_027801</name>
</gene>
<evidence type="ECO:0000256" key="1">
    <source>
        <dbReference type="PROSITE-ProRule" id="PRU10141"/>
    </source>
</evidence>
<dbReference type="SMART" id="SM00666">
    <property type="entry name" value="PB1"/>
    <property type="match status" value="1"/>
</dbReference>
<dbReference type="AlphaFoldDB" id="A0AAN8W356"/>
<keyword evidence="5" id="KW-1185">Reference proteome</keyword>
<organism evidence="4 5">
    <name type="scientific">Dillenia turbinata</name>
    <dbReference type="NCBI Taxonomy" id="194707"/>
    <lineage>
        <taxon>Eukaryota</taxon>
        <taxon>Viridiplantae</taxon>
        <taxon>Streptophyta</taxon>
        <taxon>Embryophyta</taxon>
        <taxon>Tracheophyta</taxon>
        <taxon>Spermatophyta</taxon>
        <taxon>Magnoliopsida</taxon>
        <taxon>eudicotyledons</taxon>
        <taxon>Gunneridae</taxon>
        <taxon>Pentapetalae</taxon>
        <taxon>Dilleniales</taxon>
        <taxon>Dilleniaceae</taxon>
        <taxon>Dillenia</taxon>
    </lineage>
</organism>
<evidence type="ECO:0000259" key="3">
    <source>
        <dbReference type="PROSITE" id="PS50011"/>
    </source>
</evidence>
<feature type="binding site" evidence="1">
    <location>
        <position position="852"/>
    </location>
    <ligand>
        <name>ATP</name>
        <dbReference type="ChEBI" id="CHEBI:30616"/>
    </ligand>
</feature>
<dbReference type="FunFam" id="3.30.200.20:FF:000081">
    <property type="entry name" value="Octicosapeptide/phox/Bem1p domain kinase superfamily protein"/>
    <property type="match status" value="1"/>
</dbReference>
<protein>
    <submittedName>
        <fullName evidence="4">Serine-threonine/tyrosine-protein kinase, catalytic domain</fullName>
    </submittedName>
</protein>
<proteinExistence type="predicted"/>
<keyword evidence="4" id="KW-0808">Transferase</keyword>
<dbReference type="InterPro" id="IPR017441">
    <property type="entry name" value="Protein_kinase_ATP_BS"/>
</dbReference>
<dbReference type="Proteomes" id="UP001370490">
    <property type="component" value="Unassembled WGS sequence"/>
</dbReference>
<dbReference type="PROSITE" id="PS50011">
    <property type="entry name" value="PROTEIN_KINASE_DOM"/>
    <property type="match status" value="1"/>
</dbReference>
<dbReference type="PANTHER" id="PTHR23257">
    <property type="entry name" value="SERINE-THREONINE PROTEIN KINASE"/>
    <property type="match status" value="1"/>
</dbReference>
<reference evidence="4 5" key="1">
    <citation type="submission" date="2023-12" db="EMBL/GenBank/DDBJ databases">
        <title>A high-quality genome assembly for Dillenia turbinata (Dilleniales).</title>
        <authorList>
            <person name="Chanderbali A."/>
        </authorList>
    </citation>
    <scope>NUCLEOTIDE SEQUENCE [LARGE SCALE GENOMIC DNA]</scope>
    <source>
        <strain evidence="4">LSX21</strain>
        <tissue evidence="4">Leaf</tissue>
    </source>
</reference>
<dbReference type="FunFam" id="3.10.20.90:FF:000058">
    <property type="entry name" value="Octicosapeptide/phox/Bem1p domain kinase superfamily protein"/>
    <property type="match status" value="1"/>
</dbReference>
<dbReference type="PROSITE" id="PS00107">
    <property type="entry name" value="PROTEIN_KINASE_ATP"/>
    <property type="match status" value="1"/>
</dbReference>
<dbReference type="PANTHER" id="PTHR23257:SF703">
    <property type="entry name" value="KINASE SUPERFAMILY WITH OCTICOSAPEPTIDE_PHOX_BEM1P DOMAIN-CONTAINING PROTEIN"/>
    <property type="match status" value="1"/>
</dbReference>
<accession>A0AAN8W356</accession>
<feature type="domain" description="Protein kinase" evidence="3">
    <location>
        <begin position="825"/>
        <end position="1018"/>
    </location>
</feature>
<evidence type="ECO:0000256" key="2">
    <source>
        <dbReference type="SAM" id="MobiDB-lite"/>
    </source>
</evidence>
<keyword evidence="1" id="KW-0547">Nucleotide-binding</keyword>
<comment type="caution">
    <text evidence="4">The sequence shown here is derived from an EMBL/GenBank/DDBJ whole genome shotgun (WGS) entry which is preliminary data.</text>
</comment>
<dbReference type="InterPro" id="IPR000270">
    <property type="entry name" value="PB1_dom"/>
</dbReference>
<feature type="region of interest" description="Disordered" evidence="2">
    <location>
        <begin position="651"/>
        <end position="706"/>
    </location>
</feature>
<feature type="compositionally biased region" description="Polar residues" evidence="2">
    <location>
        <begin position="773"/>
        <end position="785"/>
    </location>
</feature>
<dbReference type="GO" id="GO:0007165">
    <property type="term" value="P:signal transduction"/>
    <property type="evidence" value="ECO:0007669"/>
    <property type="project" value="TreeGrafter"/>
</dbReference>
<dbReference type="InterPro" id="IPR000719">
    <property type="entry name" value="Prot_kinase_dom"/>
</dbReference>
<dbReference type="GO" id="GO:0005737">
    <property type="term" value="C:cytoplasm"/>
    <property type="evidence" value="ECO:0007669"/>
    <property type="project" value="TreeGrafter"/>
</dbReference>
<dbReference type="Gene3D" id="1.10.510.10">
    <property type="entry name" value="Transferase(Phosphotransferase) domain 1"/>
    <property type="match status" value="1"/>
</dbReference>
<feature type="region of interest" description="Disordered" evidence="2">
    <location>
        <begin position="753"/>
        <end position="805"/>
    </location>
</feature>
<keyword evidence="1" id="KW-0067">ATP-binding</keyword>
<dbReference type="SUPFAM" id="SSF54277">
    <property type="entry name" value="CAD &amp; PB1 domains"/>
    <property type="match status" value="1"/>
</dbReference>
<dbReference type="Pfam" id="PF00564">
    <property type="entry name" value="PB1"/>
    <property type="match status" value="1"/>
</dbReference>
<name>A0AAN8W356_9MAGN</name>
<dbReference type="Gene3D" id="3.10.20.90">
    <property type="entry name" value="Phosphatidylinositol 3-kinase Catalytic Subunit, Chain A, domain 1"/>
    <property type="match status" value="1"/>
</dbReference>
<sequence>MCNKGIECLRESESPIEQEPYQAVFGMDSPVAAQSSIPGSNEETPRVKFLCSFSGSILPRPQDGKLRYVGGETRIVSVPRDISYEELMGKMREIFEGAALLKYQQPDEDLDALVSVVNDDDVINMMEEYDKLGSGDGFTRLRIFLFSHPDQDSTSPFDTDERDTERRYVDALNSLNESPEYRKQLVVESPIMSPVDDVHVAEQFFNPISVDAGPHNPRNYELPMSQVNLHHLTIPHMGSGQPQRYNEVEAPWSPYYSPRHHGHHEGRPMVEFPSSPSSSRYRMPFGEPTDKSMDRIPEEYGRQQFNHQPPFDPQHQYGDNIMWLHTGAVTGDNAGFPGNILHGPNMFEASSICEHCRRSFPRNQGFNPDFHRKHGEQPHVEQHNIGNGFHQLPNACAECLPSKDSFVMNSDPKLHPSMYSKDQSDLRSFYNEGHNHDRGWALHRQLATRIEEPRAHISTASRINDHYIVDGSAINYPIGHGNLSDGHHYVPHEEPRYIRAGLETGIEMFHDQASGVGPQVHVPAPEERGIRPGNLPYVYSTDNLFHNPLGQASAHASWRNVQNPIPHTPYEASSQQVNGTISQAFLRNPQENSPSFTVGVEHRGSWVDPSQKMLVDVPSVPETAYGSTYKPAPEPAQSTHDMLKLATPVELTPQTDSGEHTGATEVQRKGLESNIGGEKIEHVNKVESNNTHNISEPDTTNSLKHDECDDATKISTALADVSLEHLNPLVRQLTILPEFIASVRKAALEDVEEVKNDTESSAGVVPLDDTTGKEATSNKAGSLNANGDVEVDSDNESVNSSKIEPTTAEAEAIGRGLQTIKNSDLEEVRELGSGTYGAVYHGKWKGSDVAIKRIKASCFAGRPSERERLIADFWKEAQILSSLHHPNVVSFYGIVRDGPDGSLATVTEFMVNGSLKQFLQKKDSAISFTKLSMLIDVYSFGIVMWELLTGDEPYANMHCASIIGGIVNNTLRPQIPTWCDPEWKSLMESCWSSDPADRPSFSEISQKLRSMAAAINVK</sequence>
<dbReference type="InterPro" id="IPR011009">
    <property type="entry name" value="Kinase-like_dom_sf"/>
</dbReference>